<keyword evidence="1" id="KW-0812">Transmembrane</keyword>
<evidence type="ECO:0000313" key="2">
    <source>
        <dbReference type="EMBL" id="KOO26987.1"/>
    </source>
</evidence>
<gene>
    <name evidence="2" type="ORF">Ctob_000877</name>
</gene>
<reference evidence="3" key="1">
    <citation type="journal article" date="2015" name="PLoS Genet.">
        <title>Genome Sequence and Transcriptome Analyses of Chrysochromulina tobin: Metabolic Tools for Enhanced Algal Fitness in the Prominent Order Prymnesiales (Haptophyceae).</title>
        <authorList>
            <person name="Hovde B.T."/>
            <person name="Deodato C.R."/>
            <person name="Hunsperger H.M."/>
            <person name="Ryken S.A."/>
            <person name="Yost W."/>
            <person name="Jha R.K."/>
            <person name="Patterson J."/>
            <person name="Monnat R.J. Jr."/>
            <person name="Barlow S.B."/>
            <person name="Starkenburg S.R."/>
            <person name="Cattolico R.A."/>
        </authorList>
    </citation>
    <scope>NUCLEOTIDE SEQUENCE</scope>
    <source>
        <strain evidence="3">CCMP291</strain>
    </source>
</reference>
<protein>
    <submittedName>
        <fullName evidence="2">Uncharacterized protein</fullName>
    </submittedName>
</protein>
<sequence>MQGFLEAPLLDAGTSFVGDYPRHPRKFESIANAARFEKPLRRRNLALFALSALQLALAYTSLELSFEEIPTNYTKDGIAVDPLECDPGVTFNQTYTRPLCFVNFGLTVLLWLVLYSYYDVKYKAYCSVSLVPRDPLAHVYRAQPGSQVAMRPPSLWRGPTLKVFLIEAILLAVQPVPWVSALWYEQLAFAINLRLPYLALRIVRDFSTIFQYREMLRREAGLPFLTWGTTVRLVYARHSLKFICVMFFYAYLTLTYWVHVIERDCNPEFSKIGNSAWFVLACSDPSH</sequence>
<feature type="transmembrane region" description="Helical" evidence="1">
    <location>
        <begin position="101"/>
        <end position="118"/>
    </location>
</feature>
<name>A0A0M0JL08_9EUKA</name>
<dbReference type="AlphaFoldDB" id="A0A0M0JL08"/>
<organism evidence="2 3">
    <name type="scientific">Chrysochromulina tobinii</name>
    <dbReference type="NCBI Taxonomy" id="1460289"/>
    <lineage>
        <taxon>Eukaryota</taxon>
        <taxon>Haptista</taxon>
        <taxon>Haptophyta</taxon>
        <taxon>Prymnesiophyceae</taxon>
        <taxon>Prymnesiales</taxon>
        <taxon>Chrysochromulinaceae</taxon>
        <taxon>Chrysochromulina</taxon>
    </lineage>
</organism>
<evidence type="ECO:0000256" key="1">
    <source>
        <dbReference type="SAM" id="Phobius"/>
    </source>
</evidence>
<dbReference type="Proteomes" id="UP000037460">
    <property type="component" value="Unassembled WGS sequence"/>
</dbReference>
<keyword evidence="1" id="KW-1133">Transmembrane helix</keyword>
<accession>A0A0M0JL08</accession>
<proteinExistence type="predicted"/>
<keyword evidence="1" id="KW-0472">Membrane</keyword>
<feature type="transmembrane region" description="Helical" evidence="1">
    <location>
        <begin position="240"/>
        <end position="258"/>
    </location>
</feature>
<keyword evidence="3" id="KW-1185">Reference proteome</keyword>
<comment type="caution">
    <text evidence="2">The sequence shown here is derived from an EMBL/GenBank/DDBJ whole genome shotgun (WGS) entry which is preliminary data.</text>
</comment>
<dbReference type="EMBL" id="JWZX01002777">
    <property type="protein sequence ID" value="KOO26987.1"/>
    <property type="molecule type" value="Genomic_DNA"/>
</dbReference>
<evidence type="ECO:0000313" key="3">
    <source>
        <dbReference type="Proteomes" id="UP000037460"/>
    </source>
</evidence>
<feature type="transmembrane region" description="Helical" evidence="1">
    <location>
        <begin position="45"/>
        <end position="62"/>
    </location>
</feature>